<dbReference type="NCBIfam" id="TIGR01613">
    <property type="entry name" value="primase_Cterm"/>
    <property type="match status" value="1"/>
</dbReference>
<reference evidence="6 7" key="1">
    <citation type="submission" date="2018-05" db="EMBL/GenBank/DDBJ databases">
        <title>Pararhodobacter marina sp. nov., isolated from deep-sea water of the Indian Ocean.</title>
        <authorList>
            <person name="Lai Q.Sr."/>
            <person name="Liu X."/>
            <person name="Shao Z."/>
        </authorList>
    </citation>
    <scope>NUCLEOTIDE SEQUENCE [LARGE SCALE GENOMIC DNA]</scope>
    <source>
        <strain evidence="6 7">CIC4N-9</strain>
    </source>
</reference>
<accession>A0A2U2C487</accession>
<dbReference type="RefSeq" id="WP_109535220.1">
    <property type="nucleotide sequence ID" value="NZ_QEYD01000017.1"/>
</dbReference>
<dbReference type="Proteomes" id="UP000244940">
    <property type="component" value="Unassembled WGS sequence"/>
</dbReference>
<dbReference type="AlphaFoldDB" id="A0A2U2C487"/>
<evidence type="ECO:0000259" key="5">
    <source>
        <dbReference type="PROSITE" id="PS51206"/>
    </source>
</evidence>
<keyword evidence="1" id="KW-0547">Nucleotide-binding</keyword>
<evidence type="ECO:0000256" key="2">
    <source>
        <dbReference type="ARBA" id="ARBA00022801"/>
    </source>
</evidence>
<evidence type="ECO:0000256" key="3">
    <source>
        <dbReference type="ARBA" id="ARBA00022840"/>
    </source>
</evidence>
<dbReference type="SMART" id="SM00885">
    <property type="entry name" value="D5_N"/>
    <property type="match status" value="1"/>
</dbReference>
<protein>
    <recommendedName>
        <fullName evidence="5">SF3 helicase domain-containing protein</fullName>
    </recommendedName>
</protein>
<evidence type="ECO:0000313" key="6">
    <source>
        <dbReference type="EMBL" id="PWE26659.1"/>
    </source>
</evidence>
<keyword evidence="2" id="KW-0378">Hydrolase</keyword>
<dbReference type="InterPro" id="IPR014015">
    <property type="entry name" value="Helicase_SF3_DNA-vir"/>
</dbReference>
<dbReference type="InterPro" id="IPR006500">
    <property type="entry name" value="Helicase_put_C_phage/plasmid"/>
</dbReference>
<dbReference type="InterPro" id="IPR051620">
    <property type="entry name" value="ORF904-like_C"/>
</dbReference>
<dbReference type="InterPro" id="IPR027417">
    <property type="entry name" value="P-loop_NTPase"/>
</dbReference>
<dbReference type="EMBL" id="QEYD01000017">
    <property type="protein sequence ID" value="PWE26659.1"/>
    <property type="molecule type" value="Genomic_DNA"/>
</dbReference>
<dbReference type="OrthoDB" id="9763644at2"/>
<gene>
    <name evidence="6" type="ORF">C4N9_20560</name>
</gene>
<dbReference type="InterPro" id="IPR014818">
    <property type="entry name" value="Phage/plasmid_primase_P4_C"/>
</dbReference>
<sequence>MPKGIEGVRELMAGAVEVDLPDDVVVPDSADDGASPETPGFDDDQDAPPPRTPDESEDLPPAARCVDFPLNDYGNGERLLTHFGHDLVYVPNAGFFVWDEMRFIKDPDGVAVRRLAHKLTDLIGQEVWFLPVDEEDEAVLREVDETKDEVTELMDMASKDRDAVQEKRLAFLLALRKEADRIRDKRAKSVGRRLTHAKNAGNSNSIKNLLTEAAAIIARPLEDLDRDPLTINTRGGVLTFRTEPGEDDGGMNPPPPVVIVDRQDHDRTLLLTKVMPVALNPKAKCPQFIEFIERIQPVPEMRRFLQRWFGYSMTGLTSEQKFAFFYGTGANGKSVLVDLIAKIMGDYAAGGKIETITGKNRRGGGDATPDLMPMVGARFMRMSEPDDGQNLQEGMVKELTGGEPILVRPPYGVNFLEVYPIFKLTISGNHKPEIRGGDDGIWRRVMLVPFEVQIPPDERDAGLSDKLWGERDGIFNWLLDGLRDYLAHGLQVPEQVLAATAEYREDSDPLATFLTTCCSVTGNPEHSMRSKDLSDAFAFWLDEGGQGVWTPRTRFRRLKEKAGKWKSPVTGQTFTARKSSDPFYDGIVLIHPFRERFEEHQLDRQRAELRRQNGDLL</sequence>
<evidence type="ECO:0000313" key="7">
    <source>
        <dbReference type="Proteomes" id="UP000244940"/>
    </source>
</evidence>
<dbReference type="Gene3D" id="3.40.50.300">
    <property type="entry name" value="P-loop containing nucleotide triphosphate hydrolases"/>
    <property type="match status" value="1"/>
</dbReference>
<dbReference type="PANTHER" id="PTHR35372:SF2">
    <property type="entry name" value="SF3 HELICASE DOMAIN-CONTAINING PROTEIN"/>
    <property type="match status" value="1"/>
</dbReference>
<keyword evidence="7" id="KW-1185">Reference proteome</keyword>
<dbReference type="GO" id="GO:0016787">
    <property type="term" value="F:hydrolase activity"/>
    <property type="evidence" value="ECO:0007669"/>
    <property type="project" value="UniProtKB-KW"/>
</dbReference>
<dbReference type="Pfam" id="PF08706">
    <property type="entry name" value="D5_N"/>
    <property type="match status" value="1"/>
</dbReference>
<comment type="caution">
    <text evidence="6">The sequence shown here is derived from an EMBL/GenBank/DDBJ whole genome shotgun (WGS) entry which is preliminary data.</text>
</comment>
<keyword evidence="3" id="KW-0067">ATP-binding</keyword>
<dbReference type="GeneID" id="94367290"/>
<dbReference type="GO" id="GO:0005524">
    <property type="term" value="F:ATP binding"/>
    <property type="evidence" value="ECO:0007669"/>
    <property type="project" value="UniProtKB-KW"/>
</dbReference>
<proteinExistence type="predicted"/>
<evidence type="ECO:0000256" key="4">
    <source>
        <dbReference type="SAM" id="MobiDB-lite"/>
    </source>
</evidence>
<evidence type="ECO:0000256" key="1">
    <source>
        <dbReference type="ARBA" id="ARBA00022741"/>
    </source>
</evidence>
<feature type="region of interest" description="Disordered" evidence="4">
    <location>
        <begin position="20"/>
        <end position="60"/>
    </location>
</feature>
<name>A0A2U2C487_9RHOB</name>
<feature type="domain" description="SF3 helicase" evidence="5">
    <location>
        <begin position="300"/>
        <end position="463"/>
    </location>
</feature>
<dbReference type="PANTHER" id="PTHR35372">
    <property type="entry name" value="ATP BINDING PROTEIN-RELATED"/>
    <property type="match status" value="1"/>
</dbReference>
<organism evidence="6 7">
    <name type="scientific">Pararhodobacter marinus</name>
    <dbReference type="NCBI Taxonomy" id="2184063"/>
    <lineage>
        <taxon>Bacteria</taxon>
        <taxon>Pseudomonadati</taxon>
        <taxon>Pseudomonadota</taxon>
        <taxon>Alphaproteobacteria</taxon>
        <taxon>Rhodobacterales</taxon>
        <taxon>Paracoccaceae</taxon>
        <taxon>Pararhodobacter</taxon>
    </lineage>
</organism>
<dbReference type="PROSITE" id="PS51206">
    <property type="entry name" value="SF3_HELICASE_1"/>
    <property type="match status" value="1"/>
</dbReference>